<dbReference type="SUPFAM" id="SSF56112">
    <property type="entry name" value="Protein kinase-like (PK-like)"/>
    <property type="match status" value="1"/>
</dbReference>
<dbReference type="InterPro" id="IPR011009">
    <property type="entry name" value="Kinase-like_dom_sf"/>
</dbReference>
<evidence type="ECO:0000313" key="3">
    <source>
        <dbReference type="Proteomes" id="UP001642483"/>
    </source>
</evidence>
<evidence type="ECO:0000313" key="2">
    <source>
        <dbReference type="EMBL" id="CAK8695430.1"/>
    </source>
</evidence>
<feature type="domain" description="Protein kinase" evidence="1">
    <location>
        <begin position="16"/>
        <end position="289"/>
    </location>
</feature>
<comment type="caution">
    <text evidence="2">The sequence shown here is derived from an EMBL/GenBank/DDBJ whole genome shotgun (WGS) entry which is preliminary data.</text>
</comment>
<dbReference type="PANTHER" id="PTHR44329">
    <property type="entry name" value="SERINE/THREONINE-PROTEIN KINASE TNNI3K-RELATED"/>
    <property type="match status" value="1"/>
</dbReference>
<protein>
    <recommendedName>
        <fullName evidence="1">Protein kinase domain-containing protein</fullName>
    </recommendedName>
</protein>
<dbReference type="InterPro" id="IPR000719">
    <property type="entry name" value="Prot_kinase_dom"/>
</dbReference>
<dbReference type="Proteomes" id="UP001642483">
    <property type="component" value="Unassembled WGS sequence"/>
</dbReference>
<dbReference type="InterPro" id="IPR051681">
    <property type="entry name" value="Ser/Thr_Kinases-Pseudokinases"/>
</dbReference>
<name>A0ABP0GYT9_CLALP</name>
<gene>
    <name evidence="2" type="ORF">CVLEPA_LOCUS28706</name>
</gene>
<dbReference type="PROSITE" id="PS50011">
    <property type="entry name" value="PROTEIN_KINASE_DOM"/>
    <property type="match status" value="1"/>
</dbReference>
<proteinExistence type="predicted"/>
<accession>A0ABP0GYT9</accession>
<dbReference type="Gene3D" id="1.10.510.10">
    <property type="entry name" value="Transferase(Phosphotransferase) domain 1"/>
    <property type="match status" value="1"/>
</dbReference>
<sequence>MSFSDFHRYDANEFYTGKGDRLGKKENMTVCKCHHNDLDWVVVKVFKRRLNLFGILPKDENEGFRIMLHEAEKIKMFDHENIIRLYGVLKWPGFGGIALEIAECGDLGGFLGSTVYVPDIPWWLRQRMLLELFQALRYLHNYSDTKSVAHGNVSSRNILLTRKLTVKLSNIQGTRDISEGGDVFENRIHVLESPEHQKLLDIYSASHVAYEIITRRILTAAEYGYLTSLGHRATNFAQLEENLGGNDVDISIFNKMKDTVIKCGSTNEAERPDANAAFRMLSQGNLDFYGEKSSEEALFIAKQYSYYQPQMASVKKPLDVAFRAKTKEDPKEVTQYPFLHTLNEDNSRPTFCSPILTHSKLPSWPSANCNP</sequence>
<dbReference type="EMBL" id="CAWYQH010000152">
    <property type="protein sequence ID" value="CAK8695430.1"/>
    <property type="molecule type" value="Genomic_DNA"/>
</dbReference>
<keyword evidence="3" id="KW-1185">Reference proteome</keyword>
<dbReference type="PANTHER" id="PTHR44329:SF291">
    <property type="entry name" value="PROTEIN KINASE DOMAIN-CONTAINING PROTEIN"/>
    <property type="match status" value="1"/>
</dbReference>
<evidence type="ECO:0000259" key="1">
    <source>
        <dbReference type="PROSITE" id="PS50011"/>
    </source>
</evidence>
<reference evidence="2 3" key="1">
    <citation type="submission" date="2024-02" db="EMBL/GenBank/DDBJ databases">
        <authorList>
            <person name="Daric V."/>
            <person name="Darras S."/>
        </authorList>
    </citation>
    <scope>NUCLEOTIDE SEQUENCE [LARGE SCALE GENOMIC DNA]</scope>
</reference>
<dbReference type="InterPro" id="IPR001245">
    <property type="entry name" value="Ser-Thr/Tyr_kinase_cat_dom"/>
</dbReference>
<organism evidence="2 3">
    <name type="scientific">Clavelina lepadiformis</name>
    <name type="common">Light-bulb sea squirt</name>
    <name type="synonym">Ascidia lepadiformis</name>
    <dbReference type="NCBI Taxonomy" id="159417"/>
    <lineage>
        <taxon>Eukaryota</taxon>
        <taxon>Metazoa</taxon>
        <taxon>Chordata</taxon>
        <taxon>Tunicata</taxon>
        <taxon>Ascidiacea</taxon>
        <taxon>Aplousobranchia</taxon>
        <taxon>Clavelinidae</taxon>
        <taxon>Clavelina</taxon>
    </lineage>
</organism>
<dbReference type="Pfam" id="PF07714">
    <property type="entry name" value="PK_Tyr_Ser-Thr"/>
    <property type="match status" value="1"/>
</dbReference>